<evidence type="ECO:0000313" key="1">
    <source>
        <dbReference type="EMBL" id="GGF25750.1"/>
    </source>
</evidence>
<keyword evidence="2" id="KW-1185">Reference proteome</keyword>
<proteinExistence type="predicted"/>
<evidence type="ECO:0000313" key="2">
    <source>
        <dbReference type="Proteomes" id="UP000655016"/>
    </source>
</evidence>
<evidence type="ECO:0008006" key="3">
    <source>
        <dbReference type="Google" id="ProtNLM"/>
    </source>
</evidence>
<reference evidence="2" key="1">
    <citation type="journal article" date="2019" name="Int. J. Syst. Evol. Microbiol.">
        <title>The Global Catalogue of Microorganisms (GCM) 10K type strain sequencing project: providing services to taxonomists for standard genome sequencing and annotation.</title>
        <authorList>
            <consortium name="The Broad Institute Genomics Platform"/>
            <consortium name="The Broad Institute Genome Sequencing Center for Infectious Disease"/>
            <person name="Wu L."/>
            <person name="Ma J."/>
        </authorList>
    </citation>
    <scope>NUCLEOTIDE SEQUENCE [LARGE SCALE GENOMIC DNA]</scope>
    <source>
        <strain evidence="2">CGMCC 1.16060</strain>
    </source>
</reference>
<accession>A0ABQ1UUY4</accession>
<sequence>MINGFTPTYSIPNQYTNTCITYDSNIHGIVLEKITSSSGNYLEFVTSPNVRLDSESMANNQLDFIILKNSKNQQVKKFRFNYSYFEANNSKKIGGEFGTGIHCLNYRLRLDTFREIGLDGSEQSPYRFEYFGDNDPLTNDPYTLPYRLSPCQDHFGYYNNSYNQTIFPNNAENNPFRIDDWSLTSSGDYNGGGPSFAYGISNGGTREPDAEASKACVLNKIIFPTSGYTSFEFETHPINYDNWHYSWPIAGGLRVKKIETKEGPGSAPMIKNYEYPDYMSSEKCRAADNPYYTWYDTGFTESPPREGDWTALAAFGVPSHLSINNKFIVHVKGASQYRLGAGTNAVYTTVKEFSPGNGSCIYHFSFAPDLESGGWSDHDGVPTPGSFYSALVQTEDIYAYATRLPPHFDYKSISSCTFPFPNFVNNDWRRGHLLSKETYSENDVLLSQESTIYDIHALKAVPTYKVTSFGDEIAYYYARSYDIGGMAKPITQITKTYNSDGSYIEIKKEFDYNSTYHKQLTESREYTSKGDTIATKYYYPTEYGTSLSALKDKNILSPVDVRSYRNAKFISGKQVQYGVNGLPLTIYSAETKSTDIAFNPQSPYTFSNKLSNTYNLNNTLKSQTITDGITNVYLWGYNGQYPVAKIVNSDYATVSSIITQTQIDNAVTSGEIALRALLDTLRTSPLMKNTQITTYTYKPLVGMTSMTDEKGMTTYYEYDEFQRLKNVKDQQTNILSSNVYHYKQP</sequence>
<dbReference type="Proteomes" id="UP000655016">
    <property type="component" value="Unassembled WGS sequence"/>
</dbReference>
<dbReference type="EMBL" id="BMKP01000011">
    <property type="protein sequence ID" value="GGF25750.1"/>
    <property type="molecule type" value="Genomic_DNA"/>
</dbReference>
<protein>
    <recommendedName>
        <fullName evidence="3">YD repeat-containing protein</fullName>
    </recommendedName>
</protein>
<gene>
    <name evidence="1" type="ORF">GCM10011518_38880</name>
</gene>
<organism evidence="1 2">
    <name type="scientific">Flavobacterium limi</name>
    <dbReference type="NCBI Taxonomy" id="2045105"/>
    <lineage>
        <taxon>Bacteria</taxon>
        <taxon>Pseudomonadati</taxon>
        <taxon>Bacteroidota</taxon>
        <taxon>Flavobacteriia</taxon>
        <taxon>Flavobacteriales</taxon>
        <taxon>Flavobacteriaceae</taxon>
        <taxon>Flavobacterium</taxon>
    </lineage>
</organism>
<comment type="caution">
    <text evidence="1">The sequence shown here is derived from an EMBL/GenBank/DDBJ whole genome shotgun (WGS) entry which is preliminary data.</text>
</comment>
<name>A0ABQ1UUY4_9FLAO</name>